<comment type="caution">
    <text evidence="4">The sequence shown here is derived from an EMBL/GenBank/DDBJ whole genome shotgun (WGS) entry which is preliminary data.</text>
</comment>
<name>A0A4Y9LBR2_9BRAD</name>
<keyword evidence="1" id="KW-0175">Coiled coil</keyword>
<feature type="region of interest" description="Disordered" evidence="2">
    <location>
        <begin position="135"/>
        <end position="164"/>
    </location>
</feature>
<evidence type="ECO:0000256" key="3">
    <source>
        <dbReference type="SAM" id="Phobius"/>
    </source>
</evidence>
<evidence type="ECO:0000256" key="2">
    <source>
        <dbReference type="SAM" id="MobiDB-lite"/>
    </source>
</evidence>
<dbReference type="Proteomes" id="UP000298225">
    <property type="component" value="Unassembled WGS sequence"/>
</dbReference>
<protein>
    <submittedName>
        <fullName evidence="4">Uncharacterized protein</fullName>
    </submittedName>
</protein>
<keyword evidence="5" id="KW-1185">Reference proteome</keyword>
<dbReference type="EMBL" id="SPQU01000005">
    <property type="protein sequence ID" value="TFV39393.1"/>
    <property type="molecule type" value="Genomic_DNA"/>
</dbReference>
<keyword evidence="3" id="KW-1133">Transmembrane helix</keyword>
<feature type="transmembrane region" description="Helical" evidence="3">
    <location>
        <begin position="20"/>
        <end position="41"/>
    </location>
</feature>
<reference evidence="4 5" key="1">
    <citation type="submission" date="2019-03" db="EMBL/GenBank/DDBJ databases">
        <title>Bradyrhizobium strains diversity isolated from Chamaecrista fasciculata.</title>
        <authorList>
            <person name="Urquiaga M.C.O."/>
            <person name="Hungria M."/>
            <person name="Delamuta J.R.M."/>
        </authorList>
    </citation>
    <scope>NUCLEOTIDE SEQUENCE [LARGE SCALE GENOMIC DNA]</scope>
    <source>
        <strain evidence="4 5">CNPSo 3424</strain>
    </source>
</reference>
<feature type="coiled-coil region" evidence="1">
    <location>
        <begin position="103"/>
        <end position="130"/>
    </location>
</feature>
<feature type="compositionally biased region" description="Basic residues" evidence="2">
    <location>
        <begin position="145"/>
        <end position="164"/>
    </location>
</feature>
<evidence type="ECO:0000256" key="1">
    <source>
        <dbReference type="SAM" id="Coils"/>
    </source>
</evidence>
<proteinExistence type="predicted"/>
<dbReference type="OrthoDB" id="8265056at2"/>
<keyword evidence="3" id="KW-0812">Transmembrane</keyword>
<organism evidence="4 5">
    <name type="scientific">Bradyrhizobium frederickii</name>
    <dbReference type="NCBI Taxonomy" id="2560054"/>
    <lineage>
        <taxon>Bacteria</taxon>
        <taxon>Pseudomonadati</taxon>
        <taxon>Pseudomonadota</taxon>
        <taxon>Alphaproteobacteria</taxon>
        <taxon>Hyphomicrobiales</taxon>
        <taxon>Nitrobacteraceae</taxon>
        <taxon>Bradyrhizobium</taxon>
    </lineage>
</organism>
<sequence>MIDLAQDTPSNPLFRLGAQPIALTAAALLLLIAGVTSIAIWRAYTGAAPETDRVVASRQLQARTAQASEQLVEKTKGLEATQQESIDQLQVVQDQLLTMKRLMAAQQADTKRLSEQVASLNESIDGLRQSFASARATDVEAPAVTRRKPARHRVQASARKRSRG</sequence>
<gene>
    <name evidence="4" type="ORF">E4K66_13375</name>
</gene>
<accession>A0A4Y9LBR2</accession>
<evidence type="ECO:0000313" key="4">
    <source>
        <dbReference type="EMBL" id="TFV39393.1"/>
    </source>
</evidence>
<dbReference type="AlphaFoldDB" id="A0A4Y9LBR2"/>
<keyword evidence="3" id="KW-0472">Membrane</keyword>
<dbReference type="RefSeq" id="WP_135169257.1">
    <property type="nucleotide sequence ID" value="NZ_SPQU01000005.1"/>
</dbReference>
<evidence type="ECO:0000313" key="5">
    <source>
        <dbReference type="Proteomes" id="UP000298225"/>
    </source>
</evidence>